<proteinExistence type="predicted"/>
<sequence length="259" mass="29726">MNQERKALLPEPGTFPDEKALASFVLNKMDQWFHIEEQVPGQYWTGEETRIDAVLHPRDRTGWHDAAPVFGIEFKNPAPNTGIGERYGWVAQAVGYTHCQWRGYGRLGIFLCPSPLTWLLSHADDIAAIRQRQISPETLEKERQRVRKYGRSFGNEYSAEYVESEALLAHRRRLGELTYEDFAARADGYASADAREREHDLRMAKELTHLLGQLSVGELMPYEKSGWALMRSGVRLWSEHEGVTKVPYKLRPRIGSQRA</sequence>
<evidence type="ECO:0000313" key="2">
    <source>
        <dbReference type="Proteomes" id="UP000460558"/>
    </source>
</evidence>
<comment type="caution">
    <text evidence="1">The sequence shown here is derived from an EMBL/GenBank/DDBJ whole genome shotgun (WGS) entry which is preliminary data.</text>
</comment>
<accession>A0ABW9NM11</accession>
<organism evidence="1 2">
    <name type="scientific">Streptomyces katsurahamanus</name>
    <dbReference type="NCBI Taxonomy" id="2577098"/>
    <lineage>
        <taxon>Bacteria</taxon>
        <taxon>Bacillati</taxon>
        <taxon>Actinomycetota</taxon>
        <taxon>Actinomycetes</taxon>
        <taxon>Kitasatosporales</taxon>
        <taxon>Streptomycetaceae</taxon>
        <taxon>Streptomyces</taxon>
    </lineage>
</organism>
<dbReference type="EMBL" id="VDEQ01000005">
    <property type="protein sequence ID" value="MQS34181.1"/>
    <property type="molecule type" value="Genomic_DNA"/>
</dbReference>
<protein>
    <submittedName>
        <fullName evidence="1">Uncharacterized protein</fullName>
    </submittedName>
</protein>
<evidence type="ECO:0000313" key="1">
    <source>
        <dbReference type="EMBL" id="MQS34181.1"/>
    </source>
</evidence>
<reference evidence="1 2" key="1">
    <citation type="submission" date="2019-06" db="EMBL/GenBank/DDBJ databases">
        <title>Comparative genomics and metabolomics analyses of clavulanic acid producing Streptomyces species provides insight into specialized metabolism and evolution of beta-lactam biosynthetic gene clusters.</title>
        <authorList>
            <person name="Moore M.A."/>
            <person name="Cruz-Morales P."/>
            <person name="Barona Gomez F."/>
            <person name="Kapil T."/>
        </authorList>
    </citation>
    <scope>NUCLEOTIDE SEQUENCE [LARGE SCALE GENOMIC DNA]</scope>
    <source>
        <strain evidence="1 2">T-272</strain>
    </source>
</reference>
<gene>
    <name evidence="1" type="ORF">FFZ77_00645</name>
</gene>
<dbReference type="Proteomes" id="UP000460558">
    <property type="component" value="Unassembled WGS sequence"/>
</dbReference>
<dbReference type="RefSeq" id="WP_153480202.1">
    <property type="nucleotide sequence ID" value="NZ_VDEQ01000005.1"/>
</dbReference>
<keyword evidence="2" id="KW-1185">Reference proteome</keyword>
<name>A0ABW9NM11_9ACTN</name>